<gene>
    <name evidence="2" type="primary">mobB</name>
    <name evidence="2" type="ORF">CWE10_08255</name>
</gene>
<dbReference type="RefSeq" id="WP_043714379.1">
    <property type="nucleotide sequence ID" value="NZ_JACSIR010000002.1"/>
</dbReference>
<dbReference type="Proteomes" id="UP000732377">
    <property type="component" value="Unassembled WGS sequence"/>
</dbReference>
<dbReference type="EMBL" id="PIUK01000064">
    <property type="protein sequence ID" value="MBY6276199.1"/>
    <property type="molecule type" value="Genomic_DNA"/>
</dbReference>
<name>A0A953LIL5_SYMTR</name>
<dbReference type="NCBIfam" id="TIGR00176">
    <property type="entry name" value="mobB"/>
    <property type="match status" value="1"/>
</dbReference>
<protein>
    <submittedName>
        <fullName evidence="2">Molybdopterin-guanine dinucleotide biosynthesis protein B</fullName>
    </submittedName>
</protein>
<dbReference type="Pfam" id="PF03205">
    <property type="entry name" value="MobB"/>
    <property type="match status" value="1"/>
</dbReference>
<dbReference type="SUPFAM" id="SSF52540">
    <property type="entry name" value="P-loop containing nucleoside triphosphate hydrolases"/>
    <property type="match status" value="1"/>
</dbReference>
<accession>A0A953LIL5</accession>
<evidence type="ECO:0000313" key="3">
    <source>
        <dbReference type="Proteomes" id="UP000732377"/>
    </source>
</evidence>
<comment type="caution">
    <text evidence="2">The sequence shown here is derived from an EMBL/GenBank/DDBJ whole genome shotgun (WGS) entry which is preliminary data.</text>
</comment>
<evidence type="ECO:0000259" key="1">
    <source>
        <dbReference type="Pfam" id="PF03205"/>
    </source>
</evidence>
<dbReference type="InterPro" id="IPR004435">
    <property type="entry name" value="MobB_dom"/>
</dbReference>
<dbReference type="AlphaFoldDB" id="A0A953LIL5"/>
<dbReference type="GO" id="GO:0006777">
    <property type="term" value="P:Mo-molybdopterin cofactor biosynthetic process"/>
    <property type="evidence" value="ECO:0007669"/>
    <property type="project" value="InterPro"/>
</dbReference>
<evidence type="ECO:0000313" key="2">
    <source>
        <dbReference type="EMBL" id="MBY6276199.1"/>
    </source>
</evidence>
<dbReference type="CDD" id="cd03116">
    <property type="entry name" value="MobB"/>
    <property type="match status" value="1"/>
</dbReference>
<dbReference type="PANTHER" id="PTHR40072:SF1">
    <property type="entry name" value="MOLYBDOPTERIN-GUANINE DINUCLEOTIDE BIOSYNTHESIS ADAPTER PROTEIN"/>
    <property type="match status" value="1"/>
</dbReference>
<dbReference type="InterPro" id="IPR052539">
    <property type="entry name" value="MGD_biosynthesis_adapter"/>
</dbReference>
<sequence>MTERPPVLSIVGCGKCGKTTLVERLVAELTRRGWSVGTLKHDVHGFQMDHEGKDTWRHRQAGAKAVCIIGPGQIGLVRSVPEGEFSTADAIALLGSVDLVITEGFKRERFPKIEIFSSARNEGHLLCGEDPTLIAVAGDLPVQTALPRFDWNDIVAIADFVEMRLLRDAQTRS</sequence>
<feature type="domain" description="Molybdopterin-guanine dinucleotide biosynthesis protein B (MobB)" evidence="1">
    <location>
        <begin position="7"/>
        <end position="139"/>
    </location>
</feature>
<dbReference type="Gene3D" id="3.40.50.300">
    <property type="entry name" value="P-loop containing nucleotide triphosphate hydrolases"/>
    <property type="match status" value="1"/>
</dbReference>
<organism evidence="2 3">
    <name type="scientific">Symbiobacterium thermophilum</name>
    <dbReference type="NCBI Taxonomy" id="2734"/>
    <lineage>
        <taxon>Bacteria</taxon>
        <taxon>Bacillati</taxon>
        <taxon>Bacillota</taxon>
        <taxon>Clostridia</taxon>
        <taxon>Eubacteriales</taxon>
        <taxon>Symbiobacteriaceae</taxon>
        <taxon>Symbiobacterium</taxon>
    </lineage>
</organism>
<dbReference type="GO" id="GO:0005525">
    <property type="term" value="F:GTP binding"/>
    <property type="evidence" value="ECO:0007669"/>
    <property type="project" value="InterPro"/>
</dbReference>
<reference evidence="2" key="1">
    <citation type="submission" date="2017-11" db="EMBL/GenBank/DDBJ databases">
        <title>Three new genomes from thermophilic consortium.</title>
        <authorList>
            <person name="Quaggio R."/>
            <person name="Amgarten D."/>
            <person name="Setubal J.C."/>
        </authorList>
    </citation>
    <scope>NUCLEOTIDE SEQUENCE</scope>
    <source>
        <strain evidence="2">ZCTH01-B2</strain>
    </source>
</reference>
<proteinExistence type="predicted"/>
<dbReference type="PANTHER" id="PTHR40072">
    <property type="entry name" value="MOLYBDOPTERIN-GUANINE DINUCLEOTIDE BIOSYNTHESIS ADAPTER PROTEIN-RELATED"/>
    <property type="match status" value="1"/>
</dbReference>
<dbReference type="InterPro" id="IPR027417">
    <property type="entry name" value="P-loop_NTPase"/>
</dbReference>